<name>M1DU13_SOLTU</name>
<dbReference type="PaxDb" id="4113-PGSC0003DMT400094383"/>
<evidence type="ECO:0000313" key="3">
    <source>
        <dbReference type="Proteomes" id="UP000011115"/>
    </source>
</evidence>
<feature type="compositionally biased region" description="Polar residues" evidence="1">
    <location>
        <begin position="88"/>
        <end position="97"/>
    </location>
</feature>
<keyword evidence="3" id="KW-1185">Reference proteome</keyword>
<dbReference type="Gramene" id="PGSC0003DMT400094383">
    <property type="protein sequence ID" value="PGSC0003DMT400094383"/>
    <property type="gene ID" value="PGSC0003DMG400043954"/>
</dbReference>
<dbReference type="Proteomes" id="UP000011115">
    <property type="component" value="Unassembled WGS sequence"/>
</dbReference>
<reference evidence="3" key="1">
    <citation type="journal article" date="2011" name="Nature">
        <title>Genome sequence and analysis of the tuber crop potato.</title>
        <authorList>
            <consortium name="The Potato Genome Sequencing Consortium"/>
        </authorList>
    </citation>
    <scope>NUCLEOTIDE SEQUENCE [LARGE SCALE GENOMIC DNA]</scope>
    <source>
        <strain evidence="3">cv. DM1-3 516 R44</strain>
    </source>
</reference>
<protein>
    <submittedName>
        <fullName evidence="2">'chromo' domain containing protein</fullName>
    </submittedName>
</protein>
<proteinExistence type="predicted"/>
<reference evidence="2" key="2">
    <citation type="submission" date="2015-06" db="UniProtKB">
        <authorList>
            <consortium name="EnsemblPlants"/>
        </authorList>
    </citation>
    <scope>IDENTIFICATION</scope>
    <source>
        <strain evidence="2">DM1-3 516 R44</strain>
    </source>
</reference>
<dbReference type="InParanoid" id="M1DU13"/>
<evidence type="ECO:0000313" key="2">
    <source>
        <dbReference type="EnsemblPlants" id="PGSC0003DMT400094383"/>
    </source>
</evidence>
<feature type="compositionally biased region" description="Basic residues" evidence="1">
    <location>
        <begin position="44"/>
        <end position="62"/>
    </location>
</feature>
<sequence length="97" mass="10316">MGSVATFQHKHGIGYHVSMVNTRFNGVRSVAPVNAPAEESTARGRGRGKGRGRARGRGRGRVAHPGDGAPVENAPRNKNPPALHEEITTTNFPSNHS</sequence>
<accession>M1DU13</accession>
<organism evidence="2 3">
    <name type="scientific">Solanum tuberosum</name>
    <name type="common">Potato</name>
    <dbReference type="NCBI Taxonomy" id="4113"/>
    <lineage>
        <taxon>Eukaryota</taxon>
        <taxon>Viridiplantae</taxon>
        <taxon>Streptophyta</taxon>
        <taxon>Embryophyta</taxon>
        <taxon>Tracheophyta</taxon>
        <taxon>Spermatophyta</taxon>
        <taxon>Magnoliopsida</taxon>
        <taxon>eudicotyledons</taxon>
        <taxon>Gunneridae</taxon>
        <taxon>Pentapetalae</taxon>
        <taxon>asterids</taxon>
        <taxon>lamiids</taxon>
        <taxon>Solanales</taxon>
        <taxon>Solanaceae</taxon>
        <taxon>Solanoideae</taxon>
        <taxon>Solaneae</taxon>
        <taxon>Solanum</taxon>
    </lineage>
</organism>
<evidence type="ECO:0000256" key="1">
    <source>
        <dbReference type="SAM" id="MobiDB-lite"/>
    </source>
</evidence>
<dbReference type="EnsemblPlants" id="PGSC0003DMT400094383">
    <property type="protein sequence ID" value="PGSC0003DMT400094383"/>
    <property type="gene ID" value="PGSC0003DMG400043954"/>
</dbReference>
<dbReference type="AlphaFoldDB" id="M1DU13"/>
<feature type="region of interest" description="Disordered" evidence="1">
    <location>
        <begin position="35"/>
        <end position="97"/>
    </location>
</feature>
<dbReference type="HOGENOM" id="CLU_059105_4_0_1"/>